<reference evidence="7 8" key="1">
    <citation type="submission" date="2019-11" db="EMBL/GenBank/DDBJ databases">
        <authorList>
            <person name="Li X.-J."/>
            <person name="Feng X.-M."/>
        </authorList>
    </citation>
    <scope>NUCLEOTIDE SEQUENCE [LARGE SCALE GENOMIC DNA]</scope>
    <source>
        <strain evidence="7 8">XMNu-373</strain>
    </source>
</reference>
<dbReference type="PANTHER" id="PTHR10996">
    <property type="entry name" value="2-HYDROXYACID DEHYDROGENASE-RELATED"/>
    <property type="match status" value="1"/>
</dbReference>
<dbReference type="InterPro" id="IPR006139">
    <property type="entry name" value="D-isomer_2_OHA_DH_cat_dom"/>
</dbReference>
<dbReference type="InterPro" id="IPR029753">
    <property type="entry name" value="D-isomer_DH_CS"/>
</dbReference>
<dbReference type="InterPro" id="IPR050223">
    <property type="entry name" value="D-isomer_2-hydroxyacid_DH"/>
</dbReference>
<feature type="domain" description="D-isomer specific 2-hydroxyacid dehydrogenase catalytic" evidence="5">
    <location>
        <begin position="34"/>
        <end position="326"/>
    </location>
</feature>
<accession>A0A7K3M1M1</accession>
<dbReference type="GO" id="GO:0005829">
    <property type="term" value="C:cytosol"/>
    <property type="evidence" value="ECO:0007669"/>
    <property type="project" value="TreeGrafter"/>
</dbReference>
<dbReference type="InterPro" id="IPR036291">
    <property type="entry name" value="NAD(P)-bd_dom_sf"/>
</dbReference>
<proteinExistence type="inferred from homology"/>
<dbReference type="GO" id="GO:0030267">
    <property type="term" value="F:glyoxylate reductase (NADPH) activity"/>
    <property type="evidence" value="ECO:0007669"/>
    <property type="project" value="TreeGrafter"/>
</dbReference>
<evidence type="ECO:0000256" key="1">
    <source>
        <dbReference type="ARBA" id="ARBA00005854"/>
    </source>
</evidence>
<keyword evidence="8" id="KW-1185">Reference proteome</keyword>
<dbReference type="AlphaFoldDB" id="A0A7K3M1M1"/>
<evidence type="ECO:0000313" key="7">
    <source>
        <dbReference type="EMBL" id="NDL57196.1"/>
    </source>
</evidence>
<keyword evidence="3" id="KW-0520">NAD</keyword>
<feature type="domain" description="D-isomer specific 2-hydroxyacid dehydrogenase NAD-binding" evidence="6">
    <location>
        <begin position="121"/>
        <end position="295"/>
    </location>
</feature>
<organism evidence="7 8">
    <name type="scientific">Phytoactinopolyspora mesophila</name>
    <dbReference type="NCBI Taxonomy" id="2650750"/>
    <lineage>
        <taxon>Bacteria</taxon>
        <taxon>Bacillati</taxon>
        <taxon>Actinomycetota</taxon>
        <taxon>Actinomycetes</taxon>
        <taxon>Jiangellales</taxon>
        <taxon>Jiangellaceae</taxon>
        <taxon>Phytoactinopolyspora</taxon>
    </lineage>
</organism>
<dbReference type="SUPFAM" id="SSF51735">
    <property type="entry name" value="NAD(P)-binding Rossmann-fold domains"/>
    <property type="match status" value="1"/>
</dbReference>
<comment type="similarity">
    <text evidence="1 4">Belongs to the D-isomer specific 2-hydroxyacid dehydrogenase family.</text>
</comment>
<dbReference type="Gene3D" id="3.40.50.720">
    <property type="entry name" value="NAD(P)-binding Rossmann-like Domain"/>
    <property type="match status" value="2"/>
</dbReference>
<gene>
    <name evidence="7" type="ORF">F7O44_08955</name>
</gene>
<dbReference type="Proteomes" id="UP000460435">
    <property type="component" value="Unassembled WGS sequence"/>
</dbReference>
<dbReference type="GO" id="GO:0051287">
    <property type="term" value="F:NAD binding"/>
    <property type="evidence" value="ECO:0007669"/>
    <property type="project" value="InterPro"/>
</dbReference>
<sequence>MSHRPKGLFAMRAIHRPRLFPPPLMERLAELCDIDQMVTVDDFTTDRALRLLTETEILITGWGCPPLDADTLDQAPRLRAILHAAGSVKAHVTPHCWERAIVVSSAAAANAIPTAEYTLATVLMSGKHAFLHRERYRRDRTFVLDQAISGIGNFGVRVGVVGASRVGRRLIDLMRPFDIDVSLTDPYVEAADAAELGVRLTSLEQMLSTCDVISLHAPETAETYHMIDRDRLAMMRDGATLVNTARGGLVDTMALTAELVSGRLSAVLDVTDPEPLPPESVLFELPNVFVTPHLAGSQGNEVKRLGRSVVNELERLVNGRRLAHQVTAADIDRVA</sequence>
<evidence type="ECO:0000259" key="6">
    <source>
        <dbReference type="Pfam" id="PF02826"/>
    </source>
</evidence>
<evidence type="ECO:0000256" key="4">
    <source>
        <dbReference type="RuleBase" id="RU003719"/>
    </source>
</evidence>
<dbReference type="Pfam" id="PF02826">
    <property type="entry name" value="2-Hacid_dh_C"/>
    <property type="match status" value="1"/>
</dbReference>
<dbReference type="PANTHER" id="PTHR10996:SF178">
    <property type="entry name" value="2-HYDROXYACID DEHYDROGENASE YGL185C-RELATED"/>
    <property type="match status" value="1"/>
</dbReference>
<evidence type="ECO:0000313" key="8">
    <source>
        <dbReference type="Proteomes" id="UP000460435"/>
    </source>
</evidence>
<dbReference type="GO" id="GO:0016618">
    <property type="term" value="F:hydroxypyruvate reductase [NAD(P)H] activity"/>
    <property type="evidence" value="ECO:0007669"/>
    <property type="project" value="TreeGrafter"/>
</dbReference>
<dbReference type="InterPro" id="IPR006140">
    <property type="entry name" value="D-isomer_DH_NAD-bd"/>
</dbReference>
<evidence type="ECO:0000259" key="5">
    <source>
        <dbReference type="Pfam" id="PF00389"/>
    </source>
</evidence>
<comment type="caution">
    <text evidence="7">The sequence shown here is derived from an EMBL/GenBank/DDBJ whole genome shotgun (WGS) entry which is preliminary data.</text>
</comment>
<protein>
    <submittedName>
        <fullName evidence="7">Hydroxyacid dehydrogenase</fullName>
    </submittedName>
</protein>
<dbReference type="EMBL" id="WLZY01000002">
    <property type="protein sequence ID" value="NDL57196.1"/>
    <property type="molecule type" value="Genomic_DNA"/>
</dbReference>
<dbReference type="Pfam" id="PF00389">
    <property type="entry name" value="2-Hacid_dh"/>
    <property type="match status" value="1"/>
</dbReference>
<dbReference type="CDD" id="cd12167">
    <property type="entry name" value="2-Hacid_dh_8"/>
    <property type="match status" value="1"/>
</dbReference>
<evidence type="ECO:0000256" key="3">
    <source>
        <dbReference type="ARBA" id="ARBA00023027"/>
    </source>
</evidence>
<name>A0A7K3M1M1_9ACTN</name>
<dbReference type="RefSeq" id="WP_162449862.1">
    <property type="nucleotide sequence ID" value="NZ_WLZY01000002.1"/>
</dbReference>
<dbReference type="PROSITE" id="PS00670">
    <property type="entry name" value="D_2_HYDROXYACID_DH_2"/>
    <property type="match status" value="1"/>
</dbReference>
<keyword evidence="2 4" id="KW-0560">Oxidoreductase</keyword>
<dbReference type="SUPFAM" id="SSF52283">
    <property type="entry name" value="Formate/glycerate dehydrogenase catalytic domain-like"/>
    <property type="match status" value="1"/>
</dbReference>
<evidence type="ECO:0000256" key="2">
    <source>
        <dbReference type="ARBA" id="ARBA00023002"/>
    </source>
</evidence>